<dbReference type="Proteomes" id="UP000605970">
    <property type="component" value="Unassembled WGS sequence"/>
</dbReference>
<dbReference type="OrthoDB" id="5910346at2759"/>
<dbReference type="EMBL" id="JABEBT010000115">
    <property type="protein sequence ID" value="KAF7631185.1"/>
    <property type="molecule type" value="Genomic_DNA"/>
</dbReference>
<sequence length="471" mass="55155">FKWLNYQPNTSFNKKLLFATKHSNFYPFYFLEKQATMLCSLFILELLVLSSLCSIEVDFDSYASKLSIDLTELETYIIETSFLCLNNLNSEEYWEMQPFNVKKYLLDLNNVEKLPNFKALYNYVGKFFIKNDFSAKHKVGLNTIPDAFAQVDKTQLTEDGLKELIGYTNKINHFLKNKEEINKTVEEAKKIFLTGQPVDVFNAIPIKIINSISGFKHLTETIRKYIKNELKIDLKKEKEELRSLEDSLKIKNPPEMEEKEIEAFIESKKLKKLELNSLQIYIKIYEKMNKTFDNIEGKIKKNFLENYLYKSLAKHYIDIRLYIGLINTAKQLYKILKTIEHKNKLLNLKLIIILRKVINGYLQRLNINENQIIATFEIFKLPDIEEFLSNESDTICDQIEKESSNLKNYSQTFLPYIKADKVILLNDKIKANKIIDLKKEGIDDSVAFADTITELNNDSFAKILIELYQGE</sequence>
<feature type="non-terminal residue" evidence="1">
    <location>
        <position position="471"/>
    </location>
</feature>
<reference evidence="1" key="1">
    <citation type="journal article" date="2020" name="Ecol. Evol.">
        <title>Genome structure and content of the rice root-knot nematode (Meloidogyne graminicola).</title>
        <authorList>
            <person name="Phan N.T."/>
            <person name="Danchin E.G.J."/>
            <person name="Klopp C."/>
            <person name="Perfus-Barbeoch L."/>
            <person name="Kozlowski D.K."/>
            <person name="Koutsovoulos G.D."/>
            <person name="Lopez-Roques C."/>
            <person name="Bouchez O."/>
            <person name="Zahm M."/>
            <person name="Besnard G."/>
            <person name="Bellafiore S."/>
        </authorList>
    </citation>
    <scope>NUCLEOTIDE SEQUENCE</scope>
    <source>
        <strain evidence="1">VN-18</strain>
    </source>
</reference>
<evidence type="ECO:0000313" key="2">
    <source>
        <dbReference type="Proteomes" id="UP000605970"/>
    </source>
</evidence>
<evidence type="ECO:0000313" key="1">
    <source>
        <dbReference type="EMBL" id="KAF7631185.1"/>
    </source>
</evidence>
<protein>
    <submittedName>
        <fullName evidence="1">Uncharacterized protein</fullName>
    </submittedName>
</protein>
<name>A0A8S9ZFE3_9BILA</name>
<comment type="caution">
    <text evidence="1">The sequence shown here is derived from an EMBL/GenBank/DDBJ whole genome shotgun (WGS) entry which is preliminary data.</text>
</comment>
<proteinExistence type="predicted"/>
<gene>
    <name evidence="1" type="ORF">Mgra_00008559</name>
</gene>
<dbReference type="AlphaFoldDB" id="A0A8S9ZFE3"/>
<keyword evidence="2" id="KW-1185">Reference proteome</keyword>
<feature type="non-terminal residue" evidence="1">
    <location>
        <position position="1"/>
    </location>
</feature>
<accession>A0A8S9ZFE3</accession>
<organism evidence="1 2">
    <name type="scientific">Meloidogyne graminicola</name>
    <dbReference type="NCBI Taxonomy" id="189291"/>
    <lineage>
        <taxon>Eukaryota</taxon>
        <taxon>Metazoa</taxon>
        <taxon>Ecdysozoa</taxon>
        <taxon>Nematoda</taxon>
        <taxon>Chromadorea</taxon>
        <taxon>Rhabditida</taxon>
        <taxon>Tylenchina</taxon>
        <taxon>Tylenchomorpha</taxon>
        <taxon>Tylenchoidea</taxon>
        <taxon>Meloidogynidae</taxon>
        <taxon>Meloidogyninae</taxon>
        <taxon>Meloidogyne</taxon>
    </lineage>
</organism>